<comment type="cofactor">
    <cofactor evidence="1 13">
        <name>heme</name>
        <dbReference type="ChEBI" id="CHEBI:30413"/>
    </cofactor>
</comment>
<dbReference type="GO" id="GO:0005506">
    <property type="term" value="F:iron ion binding"/>
    <property type="evidence" value="ECO:0007669"/>
    <property type="project" value="InterPro"/>
</dbReference>
<keyword evidence="6 13" id="KW-0479">Metal-binding</keyword>
<keyword evidence="5" id="KW-0812">Transmembrane</keyword>
<protein>
    <recommendedName>
        <fullName evidence="18">Flavonoid 3',5'-hydroxylase</fullName>
    </recommendedName>
</protein>
<dbReference type="PROSITE" id="PS00086">
    <property type="entry name" value="CYTOCHROME_P450"/>
    <property type="match status" value="1"/>
</dbReference>
<feature type="binding site" description="axial binding residue" evidence="13">
    <location>
        <position position="437"/>
    </location>
    <ligand>
        <name>heme</name>
        <dbReference type="ChEBI" id="CHEBI:30413"/>
    </ligand>
    <ligandPart>
        <name>Fe</name>
        <dbReference type="ChEBI" id="CHEBI:18248"/>
    </ligandPart>
</feature>
<evidence type="ECO:0000313" key="17">
    <source>
        <dbReference type="Proteomes" id="UP000230069"/>
    </source>
</evidence>
<evidence type="ECO:0000256" key="6">
    <source>
        <dbReference type="ARBA" id="ARBA00022723"/>
    </source>
</evidence>
<dbReference type="GO" id="GO:0016020">
    <property type="term" value="C:membrane"/>
    <property type="evidence" value="ECO:0007669"/>
    <property type="project" value="UniProtKB-SubCell"/>
</dbReference>
<dbReference type="Gene3D" id="1.10.630.10">
    <property type="entry name" value="Cytochrome P450"/>
    <property type="match status" value="1"/>
</dbReference>
<feature type="chain" id="PRO_5013666949" description="Flavonoid 3',5'-hydroxylase" evidence="15">
    <location>
        <begin position="23"/>
        <end position="500"/>
    </location>
</feature>
<name>A0A2G5CI97_AQUCA</name>
<keyword evidence="10 13" id="KW-0408">Iron</keyword>
<evidence type="ECO:0000256" key="9">
    <source>
        <dbReference type="ARBA" id="ARBA00023002"/>
    </source>
</evidence>
<dbReference type="InterPro" id="IPR036396">
    <property type="entry name" value="Cyt_P450_sf"/>
</dbReference>
<dbReference type="GO" id="GO:0004497">
    <property type="term" value="F:monooxygenase activity"/>
    <property type="evidence" value="ECO:0007669"/>
    <property type="project" value="UniProtKB-KW"/>
</dbReference>
<dbReference type="STRING" id="218851.A0A2G5CI97"/>
<feature type="signal peptide" evidence="15">
    <location>
        <begin position="1"/>
        <end position="22"/>
    </location>
</feature>
<keyword evidence="7" id="KW-0521">NADP</keyword>
<dbReference type="GO" id="GO:0020037">
    <property type="term" value="F:heme binding"/>
    <property type="evidence" value="ECO:0007669"/>
    <property type="project" value="InterPro"/>
</dbReference>
<keyword evidence="17" id="KW-1185">Reference proteome</keyword>
<evidence type="ECO:0000256" key="4">
    <source>
        <dbReference type="ARBA" id="ARBA00022617"/>
    </source>
</evidence>
<dbReference type="InterPro" id="IPR001128">
    <property type="entry name" value="Cyt_P450"/>
</dbReference>
<dbReference type="PRINTS" id="PR00463">
    <property type="entry name" value="EP450I"/>
</dbReference>
<keyword evidence="9 14" id="KW-0560">Oxidoreductase</keyword>
<keyword evidence="8" id="KW-1133">Transmembrane helix</keyword>
<evidence type="ECO:0000256" key="11">
    <source>
        <dbReference type="ARBA" id="ARBA00023033"/>
    </source>
</evidence>
<dbReference type="SUPFAM" id="SSF48264">
    <property type="entry name" value="Cytochrome P450"/>
    <property type="match status" value="1"/>
</dbReference>
<dbReference type="FunFam" id="1.10.630.10:FF:000026">
    <property type="entry name" value="Cytochrome P450 82C4"/>
    <property type="match status" value="1"/>
</dbReference>
<evidence type="ECO:0000256" key="13">
    <source>
        <dbReference type="PIRSR" id="PIRSR602401-1"/>
    </source>
</evidence>
<dbReference type="GO" id="GO:0044550">
    <property type="term" value="P:secondary metabolite biosynthetic process"/>
    <property type="evidence" value="ECO:0007669"/>
    <property type="project" value="UniProtKB-ARBA"/>
</dbReference>
<dbReference type="GO" id="GO:0016705">
    <property type="term" value="F:oxidoreductase activity, acting on paired donors, with incorporation or reduction of molecular oxygen"/>
    <property type="evidence" value="ECO:0007669"/>
    <property type="project" value="InterPro"/>
</dbReference>
<accession>A0A2G5CI97</accession>
<dbReference type="PRINTS" id="PR00385">
    <property type="entry name" value="P450"/>
</dbReference>
<dbReference type="EMBL" id="KZ305070">
    <property type="protein sequence ID" value="PIA31003.1"/>
    <property type="molecule type" value="Genomic_DNA"/>
</dbReference>
<keyword evidence="15" id="KW-0732">Signal</keyword>
<organism evidence="16 17">
    <name type="scientific">Aquilegia coerulea</name>
    <name type="common">Rocky mountain columbine</name>
    <dbReference type="NCBI Taxonomy" id="218851"/>
    <lineage>
        <taxon>Eukaryota</taxon>
        <taxon>Viridiplantae</taxon>
        <taxon>Streptophyta</taxon>
        <taxon>Embryophyta</taxon>
        <taxon>Tracheophyta</taxon>
        <taxon>Spermatophyta</taxon>
        <taxon>Magnoliopsida</taxon>
        <taxon>Ranunculales</taxon>
        <taxon>Ranunculaceae</taxon>
        <taxon>Thalictroideae</taxon>
        <taxon>Aquilegia</taxon>
    </lineage>
</organism>
<keyword evidence="4 13" id="KW-0349">Heme</keyword>
<dbReference type="PANTHER" id="PTHR47944">
    <property type="entry name" value="CYTOCHROME P450 98A9"/>
    <property type="match status" value="1"/>
</dbReference>
<sequence length="500" mass="56430">MTAAIFFLITTTLFFILSSRFAGHHRLPPGPKGWPVIGSLRLLGKMPHVSLAELSKKYGPVMYLKLGAYGMVVASTPDTAREFLKTQDLNFSNRPPFAGSTYLVYNRQDMAFSDYGPKWKLLRKLTSLHMLGGKAIEDLASVRRVELGHMLEDMYESSIQGERVVVSQLCLGTIANLISQVILSRRVFDTKGTGSKEFKDMVDELMELFGAFDIGDFLPYIAWMDIKGLIKRMKNVNKKFDVLFEKMFKEHRETKHERMEKPDFLDVLMDQMDNPGEEKLTDANIKALLVNMFTAGTDTTTSSIEWALTEMIKNPRILACAQAEMDQVIGKSRRLEESDIPNLPYLQAICKETFRKHPSAPLNLPRVSKEPCEVNGYYIPKGTRLNVNIWAIGRDPNVWEDPLEFNPDRFLREENVKINPSGNDFELIPFGAGRRMCVGAKMGMIMFENILGTMVHSFDWIVPEGEAINMDEAFGLALSKSVPLAVIVIPRLPPSVYGAV</sequence>
<dbReference type="OrthoDB" id="2789670at2759"/>
<dbReference type="PANTHER" id="PTHR47944:SF18">
    <property type="entry name" value="FLAVONOID 3'-MONOOXYGENASE"/>
    <property type="match status" value="1"/>
</dbReference>
<evidence type="ECO:0000256" key="14">
    <source>
        <dbReference type="RuleBase" id="RU000461"/>
    </source>
</evidence>
<evidence type="ECO:0000256" key="10">
    <source>
        <dbReference type="ARBA" id="ARBA00023004"/>
    </source>
</evidence>
<dbReference type="InterPro" id="IPR017972">
    <property type="entry name" value="Cyt_P450_CS"/>
</dbReference>
<evidence type="ECO:0000256" key="1">
    <source>
        <dbReference type="ARBA" id="ARBA00001971"/>
    </source>
</evidence>
<dbReference type="InParanoid" id="A0A2G5CI97"/>
<keyword evidence="11 14" id="KW-0503">Monooxygenase</keyword>
<evidence type="ECO:0000256" key="3">
    <source>
        <dbReference type="ARBA" id="ARBA00010617"/>
    </source>
</evidence>
<proteinExistence type="inferred from homology"/>
<evidence type="ECO:0000256" key="8">
    <source>
        <dbReference type="ARBA" id="ARBA00022989"/>
    </source>
</evidence>
<dbReference type="Pfam" id="PF00067">
    <property type="entry name" value="p450"/>
    <property type="match status" value="1"/>
</dbReference>
<dbReference type="AlphaFoldDB" id="A0A2G5CI97"/>
<dbReference type="Proteomes" id="UP000230069">
    <property type="component" value="Unassembled WGS sequence"/>
</dbReference>
<evidence type="ECO:0000256" key="7">
    <source>
        <dbReference type="ARBA" id="ARBA00022857"/>
    </source>
</evidence>
<comment type="subcellular location">
    <subcellularLocation>
        <location evidence="2">Membrane</location>
        <topology evidence="2">Single-pass membrane protein</topology>
    </subcellularLocation>
</comment>
<evidence type="ECO:0000256" key="12">
    <source>
        <dbReference type="ARBA" id="ARBA00023136"/>
    </source>
</evidence>
<evidence type="ECO:0000256" key="2">
    <source>
        <dbReference type="ARBA" id="ARBA00004167"/>
    </source>
</evidence>
<evidence type="ECO:0000256" key="15">
    <source>
        <dbReference type="SAM" id="SignalP"/>
    </source>
</evidence>
<keyword evidence="12" id="KW-0472">Membrane</keyword>
<comment type="similarity">
    <text evidence="3 14">Belongs to the cytochrome P450 family.</text>
</comment>
<evidence type="ECO:0008006" key="18">
    <source>
        <dbReference type="Google" id="ProtNLM"/>
    </source>
</evidence>
<evidence type="ECO:0000256" key="5">
    <source>
        <dbReference type="ARBA" id="ARBA00022692"/>
    </source>
</evidence>
<dbReference type="InterPro" id="IPR002401">
    <property type="entry name" value="Cyt_P450_E_grp-I"/>
</dbReference>
<gene>
    <name evidence="16" type="ORF">AQUCO_05300083v1</name>
</gene>
<reference evidence="16 17" key="1">
    <citation type="submission" date="2017-09" db="EMBL/GenBank/DDBJ databases">
        <title>WGS assembly of Aquilegia coerulea Goldsmith.</title>
        <authorList>
            <person name="Hodges S."/>
            <person name="Kramer E."/>
            <person name="Nordborg M."/>
            <person name="Tomkins J."/>
            <person name="Borevitz J."/>
            <person name="Derieg N."/>
            <person name="Yan J."/>
            <person name="Mihaltcheva S."/>
            <person name="Hayes R.D."/>
            <person name="Rokhsar D."/>
        </authorList>
    </citation>
    <scope>NUCLEOTIDE SEQUENCE [LARGE SCALE GENOMIC DNA]</scope>
    <source>
        <strain evidence="17">cv. Goldsmith</strain>
    </source>
</reference>
<evidence type="ECO:0000313" key="16">
    <source>
        <dbReference type="EMBL" id="PIA31003.1"/>
    </source>
</evidence>